<dbReference type="InterPro" id="IPR002921">
    <property type="entry name" value="Fungal_lipase-type"/>
</dbReference>
<evidence type="ECO:0000259" key="2">
    <source>
        <dbReference type="Pfam" id="PF01764"/>
    </source>
</evidence>
<dbReference type="Gene3D" id="3.40.50.1820">
    <property type="entry name" value="alpha/beta hydrolase"/>
    <property type="match status" value="1"/>
</dbReference>
<dbReference type="InterPro" id="IPR029058">
    <property type="entry name" value="AB_hydrolase_fold"/>
</dbReference>
<reference evidence="3 4" key="1">
    <citation type="submission" date="2022-03" db="EMBL/GenBank/DDBJ databases">
        <authorList>
            <person name="Macdonald S."/>
            <person name="Ahmed S."/>
            <person name="Newling K."/>
        </authorList>
    </citation>
    <scope>NUCLEOTIDE SEQUENCE [LARGE SCALE GENOMIC DNA]</scope>
</reference>
<dbReference type="GO" id="GO:0016787">
    <property type="term" value="F:hydrolase activity"/>
    <property type="evidence" value="ECO:0007669"/>
    <property type="project" value="UniProtKB-KW"/>
</dbReference>
<gene>
    <name evidence="3" type="ORF">ERUC_LOCUS13108</name>
</gene>
<evidence type="ECO:0000313" key="3">
    <source>
        <dbReference type="EMBL" id="CAH8334367.1"/>
    </source>
</evidence>
<accession>A0ABC8JMF5</accession>
<sequence>MGGGGKGDDFNNVGPKYLTCVDWSNSNHRTAVASCLVQGVYSLQRDKIKKRKSEAHLWWESFDFSLAEPLINKDDNSIYGAVFEYKNYQKNIPHSGKPPSHVIAFRGTMLKFKTWYKDLKQDIRCLFNNLNKGSRCKHATQTIETVLKKHSTDEKVSVWLAGHSLGAGIALLAAKTMTKRGFPLETYAFNPPNSSLPLEKLSDIDVFKRVFRFSESFFKGTIAVFSHNKTQQHDPRLAAWTPYVYVNPSDIVCAEYVGDVKHKNFMVDFGLGKIESVGAGISLRSLIFGIERAEPIQHLLSADITVNKNKLNVVETDNVLKKCWYEFKKAHGLAQWWEPNPTLRANWETHSIRPSNLCLEMESSSST</sequence>
<dbReference type="Pfam" id="PF01764">
    <property type="entry name" value="Lipase_3"/>
    <property type="match status" value="1"/>
</dbReference>
<organism evidence="3 4">
    <name type="scientific">Eruca vesicaria subsp. sativa</name>
    <name type="common">Garden rocket</name>
    <name type="synonym">Eruca sativa</name>
    <dbReference type="NCBI Taxonomy" id="29727"/>
    <lineage>
        <taxon>Eukaryota</taxon>
        <taxon>Viridiplantae</taxon>
        <taxon>Streptophyta</taxon>
        <taxon>Embryophyta</taxon>
        <taxon>Tracheophyta</taxon>
        <taxon>Spermatophyta</taxon>
        <taxon>Magnoliopsida</taxon>
        <taxon>eudicotyledons</taxon>
        <taxon>Gunneridae</taxon>
        <taxon>Pentapetalae</taxon>
        <taxon>rosids</taxon>
        <taxon>malvids</taxon>
        <taxon>Brassicales</taxon>
        <taxon>Brassicaceae</taxon>
        <taxon>Brassiceae</taxon>
        <taxon>Eruca</taxon>
    </lineage>
</organism>
<feature type="domain" description="Fungal lipase-type" evidence="2">
    <location>
        <begin position="120"/>
        <end position="192"/>
    </location>
</feature>
<protein>
    <recommendedName>
        <fullName evidence="2">Fungal lipase-type domain-containing protein</fullName>
    </recommendedName>
</protein>
<proteinExistence type="predicted"/>
<dbReference type="SUPFAM" id="SSF53474">
    <property type="entry name" value="alpha/beta-Hydrolases"/>
    <property type="match status" value="1"/>
</dbReference>
<dbReference type="PANTHER" id="PTHR31479:SF14">
    <property type="entry name" value="GB|AAD29063.1"/>
    <property type="match status" value="1"/>
</dbReference>
<evidence type="ECO:0000313" key="4">
    <source>
        <dbReference type="Proteomes" id="UP001642260"/>
    </source>
</evidence>
<keyword evidence="1" id="KW-0378">Hydrolase</keyword>
<comment type="caution">
    <text evidence="3">The sequence shown here is derived from an EMBL/GenBank/DDBJ whole genome shotgun (WGS) entry which is preliminary data.</text>
</comment>
<dbReference type="AlphaFoldDB" id="A0ABC8JMF5"/>
<dbReference type="EMBL" id="CAKOAT010124821">
    <property type="protein sequence ID" value="CAH8334367.1"/>
    <property type="molecule type" value="Genomic_DNA"/>
</dbReference>
<dbReference type="Proteomes" id="UP001642260">
    <property type="component" value="Unassembled WGS sequence"/>
</dbReference>
<evidence type="ECO:0000256" key="1">
    <source>
        <dbReference type="ARBA" id="ARBA00022801"/>
    </source>
</evidence>
<name>A0ABC8JMF5_ERUVS</name>
<dbReference type="PANTHER" id="PTHR31479">
    <property type="entry name" value="ALPHA/BETA-HYDROLASES SUPERFAMILY PROTEIN"/>
    <property type="match status" value="1"/>
</dbReference>
<keyword evidence="4" id="KW-1185">Reference proteome</keyword>
<dbReference type="CDD" id="cd00741">
    <property type="entry name" value="Lipase"/>
    <property type="match status" value="1"/>
</dbReference>